<keyword evidence="2" id="KW-0472">Membrane</keyword>
<organism evidence="3">
    <name type="scientific">Attheya septentrionalis</name>
    <dbReference type="NCBI Taxonomy" id="420275"/>
    <lineage>
        <taxon>Eukaryota</taxon>
        <taxon>Sar</taxon>
        <taxon>Stramenopiles</taxon>
        <taxon>Ochrophyta</taxon>
        <taxon>Bacillariophyta</taxon>
        <taxon>Coscinodiscophyceae</taxon>
        <taxon>Chaetocerotophycidae</taxon>
        <taxon>Chaetocerotales</taxon>
        <taxon>Attheyaceae</taxon>
        <taxon>Attheya</taxon>
    </lineage>
</organism>
<protein>
    <submittedName>
        <fullName evidence="3">Uncharacterized protein</fullName>
    </submittedName>
</protein>
<reference evidence="3" key="1">
    <citation type="submission" date="2021-01" db="EMBL/GenBank/DDBJ databases">
        <authorList>
            <person name="Corre E."/>
            <person name="Pelletier E."/>
            <person name="Niang G."/>
            <person name="Scheremetjew M."/>
            <person name="Finn R."/>
            <person name="Kale V."/>
            <person name="Holt S."/>
            <person name="Cochrane G."/>
            <person name="Meng A."/>
            <person name="Brown T."/>
            <person name="Cohen L."/>
        </authorList>
    </citation>
    <scope>NUCLEOTIDE SEQUENCE</scope>
    <source>
        <strain evidence="3">CCMP2084</strain>
    </source>
</reference>
<keyword evidence="2" id="KW-1133">Transmembrane helix</keyword>
<evidence type="ECO:0000313" key="3">
    <source>
        <dbReference type="EMBL" id="CAD9825630.1"/>
    </source>
</evidence>
<evidence type="ECO:0000256" key="2">
    <source>
        <dbReference type="SAM" id="Phobius"/>
    </source>
</evidence>
<sequence length="298" mass="32448">MKAGAEVHFLAGQLFTLGVAALAVGPRMPFDNPDTLSIGGRLSFPFRRGLLGLVVLGIVRVIVCHILFPDLSSSLLDAILGTIHVVGQSFLCLTTAYLLQVQLSTVINISPGRSLISLLVAVIVLTILAFVLAHTIHPNYYCLEHVAEALSCYGVLQTLHTYSSVTAPNSNGRGPFLTQLVRLTEYWFLITSVLAFLGEASQGFLLTKFHHEDEDHPIVVLLEAFRQNQDSGVDDWTRLLIHSIFLNSLDELQHFTSGGQAAQQQNSSSSENSSVAEENQLAVSKPLRSRASQSKQSV</sequence>
<keyword evidence="2" id="KW-0812">Transmembrane</keyword>
<feature type="region of interest" description="Disordered" evidence="1">
    <location>
        <begin position="257"/>
        <end position="298"/>
    </location>
</feature>
<gene>
    <name evidence="3" type="ORF">ASEP1449_LOCUS17464</name>
</gene>
<feature type="compositionally biased region" description="Low complexity" evidence="1">
    <location>
        <begin position="260"/>
        <end position="280"/>
    </location>
</feature>
<feature type="transmembrane region" description="Helical" evidence="2">
    <location>
        <begin position="80"/>
        <end position="103"/>
    </location>
</feature>
<dbReference type="AlphaFoldDB" id="A0A7S2UNU4"/>
<proteinExistence type="predicted"/>
<feature type="transmembrane region" description="Helical" evidence="2">
    <location>
        <begin position="50"/>
        <end position="68"/>
    </location>
</feature>
<evidence type="ECO:0000256" key="1">
    <source>
        <dbReference type="SAM" id="MobiDB-lite"/>
    </source>
</evidence>
<feature type="transmembrane region" description="Helical" evidence="2">
    <location>
        <begin position="115"/>
        <end position="136"/>
    </location>
</feature>
<accession>A0A7S2UNU4</accession>
<name>A0A7S2UNU4_9STRA</name>
<dbReference type="EMBL" id="HBHQ01025854">
    <property type="protein sequence ID" value="CAD9825630.1"/>
    <property type="molecule type" value="Transcribed_RNA"/>
</dbReference>